<dbReference type="EMBL" id="VSSQ01000941">
    <property type="protein sequence ID" value="MPM03301.1"/>
    <property type="molecule type" value="Genomic_DNA"/>
</dbReference>
<feature type="coiled-coil region" evidence="3">
    <location>
        <begin position="3"/>
        <end position="66"/>
    </location>
</feature>
<keyword evidence="3" id="KW-0175">Coiled coil</keyword>
<proteinExistence type="predicted"/>
<dbReference type="GO" id="GO:0006351">
    <property type="term" value="P:DNA-templated transcription"/>
    <property type="evidence" value="ECO:0007669"/>
    <property type="project" value="InterPro"/>
</dbReference>
<dbReference type="GO" id="GO:0000428">
    <property type="term" value="C:DNA-directed RNA polymerase complex"/>
    <property type="evidence" value="ECO:0007669"/>
    <property type="project" value="UniProtKB-KW"/>
</dbReference>
<accession>A0A644WIH0</accession>
<sequence length="107" mass="12758">MDYKKLKIDTTAVTRNLRELENETGSIYESIMIIAKRANQISMDIKEDLQRESEQFVTSMDNLEEVFENREQIELAKMYEALPKPTLIALHEFQQRKVYHRRGHQEN</sequence>
<dbReference type="Pfam" id="PF01192">
    <property type="entry name" value="RNA_pol_Rpb6"/>
    <property type="match status" value="1"/>
</dbReference>
<dbReference type="GO" id="GO:0003899">
    <property type="term" value="F:DNA-directed RNA polymerase activity"/>
    <property type="evidence" value="ECO:0007669"/>
    <property type="project" value="InterPro"/>
</dbReference>
<keyword evidence="1" id="KW-0240">DNA-directed RNA polymerase</keyword>
<dbReference type="AlphaFoldDB" id="A0A644WIH0"/>
<evidence type="ECO:0008006" key="5">
    <source>
        <dbReference type="Google" id="ProtNLM"/>
    </source>
</evidence>
<protein>
    <recommendedName>
        <fullName evidence="5">DNA-directed RNA polymerase</fullName>
    </recommendedName>
</protein>
<dbReference type="SUPFAM" id="SSF63562">
    <property type="entry name" value="RPB6/omega subunit-like"/>
    <property type="match status" value="1"/>
</dbReference>
<evidence type="ECO:0000313" key="4">
    <source>
        <dbReference type="EMBL" id="MPM03301.1"/>
    </source>
</evidence>
<evidence type="ECO:0000256" key="3">
    <source>
        <dbReference type="SAM" id="Coils"/>
    </source>
</evidence>
<gene>
    <name evidence="4" type="ORF">SDC9_49566</name>
</gene>
<dbReference type="SMART" id="SM01409">
    <property type="entry name" value="RNA_pol_Rpb6"/>
    <property type="match status" value="1"/>
</dbReference>
<dbReference type="GO" id="GO:0003677">
    <property type="term" value="F:DNA binding"/>
    <property type="evidence" value="ECO:0007669"/>
    <property type="project" value="InterPro"/>
</dbReference>
<keyword evidence="2" id="KW-0804">Transcription</keyword>
<name>A0A644WIH0_9ZZZZ</name>
<evidence type="ECO:0000256" key="1">
    <source>
        <dbReference type="ARBA" id="ARBA00022478"/>
    </source>
</evidence>
<dbReference type="InterPro" id="IPR036161">
    <property type="entry name" value="RPB6/omega-like_sf"/>
</dbReference>
<organism evidence="4">
    <name type="scientific">bioreactor metagenome</name>
    <dbReference type="NCBI Taxonomy" id="1076179"/>
    <lineage>
        <taxon>unclassified sequences</taxon>
        <taxon>metagenomes</taxon>
        <taxon>ecological metagenomes</taxon>
    </lineage>
</organism>
<comment type="caution">
    <text evidence="4">The sequence shown here is derived from an EMBL/GenBank/DDBJ whole genome shotgun (WGS) entry which is preliminary data.</text>
</comment>
<evidence type="ECO:0000256" key="2">
    <source>
        <dbReference type="ARBA" id="ARBA00023163"/>
    </source>
</evidence>
<dbReference type="InterPro" id="IPR006110">
    <property type="entry name" value="Pol_omega/Rpo6/RPB6"/>
</dbReference>
<reference evidence="4" key="1">
    <citation type="submission" date="2019-08" db="EMBL/GenBank/DDBJ databases">
        <authorList>
            <person name="Kucharzyk K."/>
            <person name="Murdoch R.W."/>
            <person name="Higgins S."/>
            <person name="Loffler F."/>
        </authorList>
    </citation>
    <scope>NUCLEOTIDE SEQUENCE</scope>
</reference>